<evidence type="ECO:0000313" key="2">
    <source>
        <dbReference type="Proteomes" id="UP001595583"/>
    </source>
</evidence>
<reference evidence="2" key="1">
    <citation type="journal article" date="2019" name="Int. J. Syst. Evol. Microbiol.">
        <title>The Global Catalogue of Microorganisms (GCM) 10K type strain sequencing project: providing services to taxonomists for standard genome sequencing and annotation.</title>
        <authorList>
            <consortium name="The Broad Institute Genomics Platform"/>
            <consortium name="The Broad Institute Genome Sequencing Center for Infectious Disease"/>
            <person name="Wu L."/>
            <person name="Ma J."/>
        </authorList>
    </citation>
    <scope>NUCLEOTIDE SEQUENCE [LARGE SCALE GENOMIC DNA]</scope>
    <source>
        <strain evidence="2">KCTC 52165</strain>
    </source>
</reference>
<proteinExistence type="predicted"/>
<dbReference type="EMBL" id="JBHRTK010000001">
    <property type="protein sequence ID" value="MFC3204604.1"/>
    <property type="molecule type" value="Genomic_DNA"/>
</dbReference>
<dbReference type="Proteomes" id="UP001595583">
    <property type="component" value="Unassembled WGS sequence"/>
</dbReference>
<protein>
    <submittedName>
        <fullName evidence="1">CopG family transcriptional regulator</fullName>
    </submittedName>
</protein>
<keyword evidence="2" id="KW-1185">Reference proteome</keyword>
<gene>
    <name evidence="1" type="ORF">ACFOHJ_00010</name>
</gene>
<name>A0ABV7K2F8_9HYPH</name>
<evidence type="ECO:0000313" key="1">
    <source>
        <dbReference type="EMBL" id="MFC3204604.1"/>
    </source>
</evidence>
<comment type="caution">
    <text evidence="1">The sequence shown here is derived from an EMBL/GenBank/DDBJ whole genome shotgun (WGS) entry which is preliminary data.</text>
</comment>
<organism evidence="1 2">
    <name type="scientific">Aquamicrobium soli</name>
    <dbReference type="NCBI Taxonomy" id="1811518"/>
    <lineage>
        <taxon>Bacteria</taxon>
        <taxon>Pseudomonadati</taxon>
        <taxon>Pseudomonadota</taxon>
        <taxon>Alphaproteobacteria</taxon>
        <taxon>Hyphomicrobiales</taxon>
        <taxon>Phyllobacteriaceae</taxon>
        <taxon>Aquamicrobium</taxon>
    </lineage>
</organism>
<accession>A0ABV7K2F8</accession>
<dbReference type="RefSeq" id="WP_378217250.1">
    <property type="nucleotide sequence ID" value="NZ_JBHRTK010000001.1"/>
</dbReference>
<sequence>MAEERDRFIHRLEDAANSISVVPRRELQILLRRAALQLRNVDNIKLYPDLEQAVAALGAALDKSKNETIRIVLRDWLTANGYMPSHDLDEDTKPDGTA</sequence>